<keyword evidence="2" id="KW-1185">Reference proteome</keyword>
<name>A0A4Q1BBT4_TREME</name>
<proteinExistence type="predicted"/>
<protein>
    <submittedName>
        <fullName evidence="1">Uncharacterized protein</fullName>
    </submittedName>
</protein>
<dbReference type="Proteomes" id="UP000289152">
    <property type="component" value="Unassembled WGS sequence"/>
</dbReference>
<accession>A0A4Q1BBT4</accession>
<organism evidence="1 2">
    <name type="scientific">Tremella mesenterica</name>
    <name type="common">Jelly fungus</name>
    <dbReference type="NCBI Taxonomy" id="5217"/>
    <lineage>
        <taxon>Eukaryota</taxon>
        <taxon>Fungi</taxon>
        <taxon>Dikarya</taxon>
        <taxon>Basidiomycota</taxon>
        <taxon>Agaricomycotina</taxon>
        <taxon>Tremellomycetes</taxon>
        <taxon>Tremellales</taxon>
        <taxon>Tremellaceae</taxon>
        <taxon>Tremella</taxon>
    </lineage>
</organism>
<reference evidence="1 2" key="1">
    <citation type="submission" date="2016-06" db="EMBL/GenBank/DDBJ databases">
        <title>Evolution of pathogenesis and genome organization in the Tremellales.</title>
        <authorList>
            <person name="Cuomo C."/>
            <person name="Litvintseva A."/>
            <person name="Heitman J."/>
            <person name="Chen Y."/>
            <person name="Sun S."/>
            <person name="Springer D."/>
            <person name="Dromer F."/>
            <person name="Young S."/>
            <person name="Zeng Q."/>
            <person name="Chapman S."/>
            <person name="Gujja S."/>
            <person name="Saif S."/>
            <person name="Birren B."/>
        </authorList>
    </citation>
    <scope>NUCLEOTIDE SEQUENCE [LARGE SCALE GENOMIC DNA]</scope>
    <source>
        <strain evidence="1 2">ATCC 28783</strain>
    </source>
</reference>
<dbReference type="VEuPathDB" id="FungiDB:TREMEDRAFT_61799"/>
<gene>
    <name evidence="1" type="ORF">M231_06509</name>
</gene>
<dbReference type="EMBL" id="SDIL01000104">
    <property type="protein sequence ID" value="RXK36239.1"/>
    <property type="molecule type" value="Genomic_DNA"/>
</dbReference>
<dbReference type="AlphaFoldDB" id="A0A4Q1BBT4"/>
<comment type="caution">
    <text evidence="1">The sequence shown here is derived from an EMBL/GenBank/DDBJ whole genome shotgun (WGS) entry which is preliminary data.</text>
</comment>
<dbReference type="InParanoid" id="A0A4Q1BBT4"/>
<sequence>MNTPSSSQDIDISASNVPSNISGSMSLHDASSSLQGPWEEAVFAEHNNCHVVSGLGPFFEGKLQDELRSELLHRYERSTFDIMCRSIDLNDLQDAEFSMSWRDNSGCYTLNQNPNLPPDPMFRGIIELEFAHQSASGGEVTEELDIPVSFFPPFQTCAQATKLAMQQLWSSLYPQKAGPMGSRAAEVVAGTESELPSHFSEIRSEWGRLLGTEMEEDDRRIWASAGVEMKESVNALDIQVTYGGYYWGNVFLHELPSVNVYVSISRQDLSVLGSQVEEGPATAMTRRFRPSVM</sequence>
<evidence type="ECO:0000313" key="1">
    <source>
        <dbReference type="EMBL" id="RXK36239.1"/>
    </source>
</evidence>
<evidence type="ECO:0000313" key="2">
    <source>
        <dbReference type="Proteomes" id="UP000289152"/>
    </source>
</evidence>